<dbReference type="Pfam" id="PF10545">
    <property type="entry name" value="MADF_DNA_bdg"/>
    <property type="match status" value="1"/>
</dbReference>
<dbReference type="AlphaFoldDB" id="A0A6P8Z4J4"/>
<evidence type="ECO:0000259" key="4">
    <source>
        <dbReference type="PROSITE" id="PS51031"/>
    </source>
</evidence>
<feature type="domain" description="MADF" evidence="3">
    <location>
        <begin position="14"/>
        <end position="100"/>
    </location>
</feature>
<evidence type="ECO:0000313" key="6">
    <source>
        <dbReference type="RefSeq" id="XP_034111612.1"/>
    </source>
</evidence>
<protein>
    <submittedName>
        <fullName evidence="6">Uncharacterized protein LOC117572684</fullName>
    </submittedName>
</protein>
<dbReference type="PROSITE" id="PS51031">
    <property type="entry name" value="BESS"/>
    <property type="match status" value="1"/>
</dbReference>
<evidence type="ECO:0000313" key="5">
    <source>
        <dbReference type="Proteomes" id="UP000515160"/>
    </source>
</evidence>
<keyword evidence="5" id="KW-1185">Reference proteome</keyword>
<dbReference type="Pfam" id="PF02944">
    <property type="entry name" value="BESS"/>
    <property type="match status" value="1"/>
</dbReference>
<dbReference type="GeneID" id="117572684"/>
<comment type="subcellular location">
    <subcellularLocation>
        <location evidence="1">Nucleus</location>
    </subcellularLocation>
</comment>
<name>A0A6P8Z4J4_DROAB</name>
<organism evidence="5 6">
    <name type="scientific">Drosophila albomicans</name>
    <name type="common">Fruit fly</name>
    <dbReference type="NCBI Taxonomy" id="7291"/>
    <lineage>
        <taxon>Eukaryota</taxon>
        <taxon>Metazoa</taxon>
        <taxon>Ecdysozoa</taxon>
        <taxon>Arthropoda</taxon>
        <taxon>Hexapoda</taxon>
        <taxon>Insecta</taxon>
        <taxon>Pterygota</taxon>
        <taxon>Neoptera</taxon>
        <taxon>Endopterygota</taxon>
        <taxon>Diptera</taxon>
        <taxon>Brachycera</taxon>
        <taxon>Muscomorpha</taxon>
        <taxon>Ephydroidea</taxon>
        <taxon>Drosophilidae</taxon>
        <taxon>Drosophila</taxon>
    </lineage>
</organism>
<feature type="region of interest" description="Disordered" evidence="2">
    <location>
        <begin position="223"/>
        <end position="242"/>
    </location>
</feature>
<dbReference type="InterPro" id="IPR004210">
    <property type="entry name" value="BESS_motif"/>
</dbReference>
<dbReference type="GO" id="GO:0005667">
    <property type="term" value="C:transcription regulator complex"/>
    <property type="evidence" value="ECO:0007669"/>
    <property type="project" value="TreeGrafter"/>
</dbReference>
<dbReference type="InterPro" id="IPR006578">
    <property type="entry name" value="MADF-dom"/>
</dbReference>
<dbReference type="PANTHER" id="PTHR12243">
    <property type="entry name" value="MADF DOMAIN TRANSCRIPTION FACTOR"/>
    <property type="match status" value="1"/>
</dbReference>
<dbReference type="GO" id="GO:0003677">
    <property type="term" value="F:DNA binding"/>
    <property type="evidence" value="ECO:0007669"/>
    <property type="project" value="InterPro"/>
</dbReference>
<accession>A0A6P8Z4J4</accession>
<evidence type="ECO:0000259" key="3">
    <source>
        <dbReference type="PROSITE" id="PS51029"/>
    </source>
</evidence>
<dbReference type="InterPro" id="IPR039353">
    <property type="entry name" value="TF_Adf1"/>
</dbReference>
<reference evidence="6" key="1">
    <citation type="submission" date="2025-08" db="UniProtKB">
        <authorList>
            <consortium name="RefSeq"/>
        </authorList>
    </citation>
    <scope>IDENTIFICATION</scope>
    <source>
        <strain evidence="6">15112-1751.03</strain>
        <tissue evidence="6">Whole Adult</tissue>
    </source>
</reference>
<dbReference type="Proteomes" id="UP000515160">
    <property type="component" value="Chromosome 3"/>
</dbReference>
<dbReference type="PANTHER" id="PTHR12243:SF64">
    <property type="entry name" value="DORSAL INTERACTING PROTEIN 3-RELATED"/>
    <property type="match status" value="1"/>
</dbReference>
<dbReference type="RefSeq" id="XP_034111612.1">
    <property type="nucleotide sequence ID" value="XM_034255721.2"/>
</dbReference>
<dbReference type="SMART" id="SM00595">
    <property type="entry name" value="MADF"/>
    <property type="match status" value="1"/>
</dbReference>
<dbReference type="GO" id="GO:0006357">
    <property type="term" value="P:regulation of transcription by RNA polymerase II"/>
    <property type="evidence" value="ECO:0007669"/>
    <property type="project" value="TreeGrafter"/>
</dbReference>
<sequence>MSAHHRPLDESDVVLIRTIRSTPSLYDHRHGDFRLSQRKEEDWAKVAEALNISSPDARRRWTCLRDRYSRELKQMRLHPTSEFGRNEFFRQMDFLREFVRKRRERSRRDDTPTSWLKTEPRAAKHLLKMRADPEPMIEQDMDDSQVYDDCEHNYDADAKLEVQTTQSESYSVLVEADDGDGDGEGDGDGDGQDSYEEYMADAEAVERKVLPTLQPSPALVSVHSEPATTAATAASTTDEGAASSDMLRHSQTDVDYVVCMPNVRVEREQAKPEMNSGFEAIATTTTAGAAPATIGATGTATTNETEDDFFCKSVAAYLRQLSRRHKIKAKVEMYQILEKYILLEESGTGSGTAAGSGHNG</sequence>
<keyword evidence="1" id="KW-0539">Nucleus</keyword>
<evidence type="ECO:0000256" key="2">
    <source>
        <dbReference type="SAM" id="MobiDB-lite"/>
    </source>
</evidence>
<proteinExistence type="predicted"/>
<dbReference type="OrthoDB" id="6081971at2759"/>
<dbReference type="GO" id="GO:0005634">
    <property type="term" value="C:nucleus"/>
    <property type="evidence" value="ECO:0007669"/>
    <property type="project" value="UniProtKB-SubCell"/>
</dbReference>
<evidence type="ECO:0000256" key="1">
    <source>
        <dbReference type="PROSITE-ProRule" id="PRU00371"/>
    </source>
</evidence>
<gene>
    <name evidence="6" type="primary">LOC117572684</name>
</gene>
<dbReference type="PROSITE" id="PS51029">
    <property type="entry name" value="MADF"/>
    <property type="match status" value="1"/>
</dbReference>
<feature type="domain" description="BESS" evidence="4">
    <location>
        <begin position="304"/>
        <end position="343"/>
    </location>
</feature>
<feature type="compositionally biased region" description="Low complexity" evidence="2">
    <location>
        <begin position="227"/>
        <end position="242"/>
    </location>
</feature>
<feature type="region of interest" description="Disordered" evidence="2">
    <location>
        <begin position="175"/>
        <end position="194"/>
    </location>
</feature>